<evidence type="ECO:0000313" key="2">
    <source>
        <dbReference type="Proteomes" id="UP000004949"/>
    </source>
</evidence>
<organism evidence="1 2">
    <name type="scientific">Gluconobacter morbifer G707</name>
    <dbReference type="NCBI Taxonomy" id="1088869"/>
    <lineage>
        <taxon>Bacteria</taxon>
        <taxon>Pseudomonadati</taxon>
        <taxon>Pseudomonadota</taxon>
        <taxon>Alphaproteobacteria</taxon>
        <taxon>Acetobacterales</taxon>
        <taxon>Acetobacteraceae</taxon>
        <taxon>Gluconobacter</taxon>
    </lineage>
</organism>
<proteinExistence type="predicted"/>
<dbReference type="STRING" id="1088869.GMO_04280"/>
<protein>
    <submittedName>
        <fullName evidence="1">Uncharacterized protein</fullName>
    </submittedName>
</protein>
<gene>
    <name evidence="1" type="ORF">GMO_04280</name>
</gene>
<evidence type="ECO:0000313" key="1">
    <source>
        <dbReference type="EMBL" id="EHH69121.1"/>
    </source>
</evidence>
<sequence>MTKESVIFPPHDVSFDPLASTYRPLNALPGGQRFRCVQGMTDRPTTLNSETILS</sequence>
<keyword evidence="2" id="KW-1185">Reference proteome</keyword>
<dbReference type="Proteomes" id="UP000004949">
    <property type="component" value="Unassembled WGS sequence"/>
</dbReference>
<dbReference type="PATRIC" id="fig|1088869.3.peg.432"/>
<comment type="caution">
    <text evidence="1">The sequence shown here is derived from an EMBL/GenBank/DDBJ whole genome shotgun (WGS) entry which is preliminary data.</text>
</comment>
<accession>G6XG13</accession>
<dbReference type="RefSeq" id="WP_008850578.1">
    <property type="nucleotide sequence ID" value="NZ_AGQV01000001.1"/>
</dbReference>
<name>G6XG13_9PROT</name>
<dbReference type="EMBL" id="AGQV01000001">
    <property type="protein sequence ID" value="EHH69121.1"/>
    <property type="molecule type" value="Genomic_DNA"/>
</dbReference>
<dbReference type="AlphaFoldDB" id="G6XG13"/>
<reference evidence="1 2" key="1">
    <citation type="submission" date="2011-10" db="EMBL/GenBank/DDBJ databases">
        <title>Genome sequence of Gluconobacter morbifer G707, isolated from Drosophila gut.</title>
        <authorList>
            <person name="Lee W.-J."/>
            <person name="Kim E.-K."/>
        </authorList>
    </citation>
    <scope>NUCLEOTIDE SEQUENCE [LARGE SCALE GENOMIC DNA]</scope>
    <source>
        <strain evidence="1 2">G707</strain>
    </source>
</reference>